<reference evidence="1" key="1">
    <citation type="journal article" date="2019" name="Sci. Rep.">
        <title>Draft genome of Tanacetum cinerariifolium, the natural source of mosquito coil.</title>
        <authorList>
            <person name="Yamashiro T."/>
            <person name="Shiraishi A."/>
            <person name="Satake H."/>
            <person name="Nakayama K."/>
        </authorList>
    </citation>
    <scope>NUCLEOTIDE SEQUENCE</scope>
</reference>
<gene>
    <name evidence="1" type="ORF">Tci_034115</name>
</gene>
<name>A0A6L2LMD4_TANCI</name>
<comment type="caution">
    <text evidence="1">The sequence shown here is derived from an EMBL/GenBank/DDBJ whole genome shotgun (WGS) entry which is preliminary data.</text>
</comment>
<accession>A0A6L2LMD4</accession>
<dbReference type="EMBL" id="BKCJ010004623">
    <property type="protein sequence ID" value="GEU62137.1"/>
    <property type="molecule type" value="Genomic_DNA"/>
</dbReference>
<dbReference type="PANTHER" id="PTHR37610:SF6">
    <property type="entry name" value="GAG-POLYPEPTIDE OF LTR COPIA-TYPE-RELATED"/>
    <property type="match status" value="1"/>
</dbReference>
<evidence type="ECO:0000313" key="1">
    <source>
        <dbReference type="EMBL" id="GEU62137.1"/>
    </source>
</evidence>
<dbReference type="AlphaFoldDB" id="A0A6L2LMD4"/>
<organism evidence="1">
    <name type="scientific">Tanacetum cinerariifolium</name>
    <name type="common">Dalmatian daisy</name>
    <name type="synonym">Chrysanthemum cinerariifolium</name>
    <dbReference type="NCBI Taxonomy" id="118510"/>
    <lineage>
        <taxon>Eukaryota</taxon>
        <taxon>Viridiplantae</taxon>
        <taxon>Streptophyta</taxon>
        <taxon>Embryophyta</taxon>
        <taxon>Tracheophyta</taxon>
        <taxon>Spermatophyta</taxon>
        <taxon>Magnoliopsida</taxon>
        <taxon>eudicotyledons</taxon>
        <taxon>Gunneridae</taxon>
        <taxon>Pentapetalae</taxon>
        <taxon>asterids</taxon>
        <taxon>campanulids</taxon>
        <taxon>Asterales</taxon>
        <taxon>Asteraceae</taxon>
        <taxon>Asteroideae</taxon>
        <taxon>Anthemideae</taxon>
        <taxon>Anthemidinae</taxon>
        <taxon>Tanacetum</taxon>
    </lineage>
</organism>
<protein>
    <submittedName>
        <fullName evidence="1">Uncharacterized protein</fullName>
    </submittedName>
</protein>
<proteinExistence type="predicted"/>
<dbReference type="PANTHER" id="PTHR37610">
    <property type="entry name" value="CCHC-TYPE DOMAIN-CONTAINING PROTEIN"/>
    <property type="match status" value="1"/>
</dbReference>
<sequence>MREEDFLYVEVQGLKWTVVKSHIDVNLAELWDTCNNNVISWIMGSVSESIARSIMCIGTIFEMWKQLDMRFSVSDGSRKYRLNKDTYGITQSGCSIGAHYTKMKCVWKELDSLNALSVIATITPKITMFLNALTANREMLGKVGYPPWHSKFKGSQGKQNKNGQVQNINQFGNRTAAHVESGNISFTPHQFEQLLRSMQQLGSSNGSEEEIDHHYVADHMTLVHEPVLYPYLLKIKPQIKLPNGNTSVISQVGKDLATRKVNGLGKYKDGLYHLVNVPSD</sequence>